<gene>
    <name evidence="1" type="ORF">MENT_LOCUS24182</name>
</gene>
<sequence>MMPKYLKLKKLEREINDTEVMMLQQSFKMLVWDTFASHKSEATRKVLRELKLEPAFVPGGCTKFVQVFNVCKSRCHRGGT</sequence>
<dbReference type="EMBL" id="CAJEWN010000203">
    <property type="protein sequence ID" value="CAD2172621.1"/>
    <property type="molecule type" value="Genomic_DNA"/>
</dbReference>
<comment type="caution">
    <text evidence="1">The sequence shown here is derived from an EMBL/GenBank/DDBJ whole genome shotgun (WGS) entry which is preliminary data.</text>
</comment>
<accession>A0A6V7VEN0</accession>
<dbReference type="AlphaFoldDB" id="A0A6V7VEN0"/>
<evidence type="ECO:0000313" key="2">
    <source>
        <dbReference type="Proteomes" id="UP000580250"/>
    </source>
</evidence>
<name>A0A6V7VEN0_MELEN</name>
<reference evidence="1 2" key="1">
    <citation type="submission" date="2020-08" db="EMBL/GenBank/DDBJ databases">
        <authorList>
            <person name="Koutsovoulos G."/>
            <person name="Danchin GJ E."/>
        </authorList>
    </citation>
    <scope>NUCLEOTIDE SEQUENCE [LARGE SCALE GENOMIC DNA]</scope>
</reference>
<proteinExistence type="predicted"/>
<organism evidence="1 2">
    <name type="scientific">Meloidogyne enterolobii</name>
    <name type="common">Root-knot nematode worm</name>
    <name type="synonym">Meloidogyne mayaguensis</name>
    <dbReference type="NCBI Taxonomy" id="390850"/>
    <lineage>
        <taxon>Eukaryota</taxon>
        <taxon>Metazoa</taxon>
        <taxon>Ecdysozoa</taxon>
        <taxon>Nematoda</taxon>
        <taxon>Chromadorea</taxon>
        <taxon>Rhabditida</taxon>
        <taxon>Tylenchina</taxon>
        <taxon>Tylenchomorpha</taxon>
        <taxon>Tylenchoidea</taxon>
        <taxon>Meloidogynidae</taxon>
        <taxon>Meloidogyninae</taxon>
        <taxon>Meloidogyne</taxon>
    </lineage>
</organism>
<evidence type="ECO:0000313" key="1">
    <source>
        <dbReference type="EMBL" id="CAD2172621.1"/>
    </source>
</evidence>
<dbReference type="Proteomes" id="UP000580250">
    <property type="component" value="Unassembled WGS sequence"/>
</dbReference>
<protein>
    <submittedName>
        <fullName evidence="1">Uncharacterized protein</fullName>
    </submittedName>
</protein>